<evidence type="ECO:0000256" key="1">
    <source>
        <dbReference type="SAM" id="SignalP"/>
    </source>
</evidence>
<dbReference type="Pfam" id="PF13899">
    <property type="entry name" value="Thioredoxin_7"/>
    <property type="match status" value="1"/>
</dbReference>
<dbReference type="RefSeq" id="WP_182530861.1">
    <property type="nucleotide sequence ID" value="NZ_JACGXL010000002.1"/>
</dbReference>
<dbReference type="InterPro" id="IPR013766">
    <property type="entry name" value="Thioredoxin_domain"/>
</dbReference>
<evidence type="ECO:0000313" key="3">
    <source>
        <dbReference type="EMBL" id="MBA8887825.1"/>
    </source>
</evidence>
<keyword evidence="4" id="KW-1185">Reference proteome</keyword>
<accession>A0A839EVP5</accession>
<evidence type="ECO:0000259" key="2">
    <source>
        <dbReference type="PROSITE" id="PS51352"/>
    </source>
</evidence>
<evidence type="ECO:0000313" key="4">
    <source>
        <dbReference type="Proteomes" id="UP000550401"/>
    </source>
</evidence>
<dbReference type="InterPro" id="IPR036249">
    <property type="entry name" value="Thioredoxin-like_sf"/>
</dbReference>
<dbReference type="GO" id="GO:0016853">
    <property type="term" value="F:isomerase activity"/>
    <property type="evidence" value="ECO:0007669"/>
    <property type="project" value="UniProtKB-KW"/>
</dbReference>
<dbReference type="Proteomes" id="UP000550401">
    <property type="component" value="Unassembled WGS sequence"/>
</dbReference>
<dbReference type="Gene3D" id="3.40.30.10">
    <property type="entry name" value="Glutaredoxin"/>
    <property type="match status" value="1"/>
</dbReference>
<dbReference type="EMBL" id="JACGXL010000002">
    <property type="protein sequence ID" value="MBA8887825.1"/>
    <property type="molecule type" value="Genomic_DNA"/>
</dbReference>
<dbReference type="PROSITE" id="PS51352">
    <property type="entry name" value="THIOREDOXIN_2"/>
    <property type="match status" value="1"/>
</dbReference>
<feature type="signal peptide" evidence="1">
    <location>
        <begin position="1"/>
        <end position="18"/>
    </location>
</feature>
<feature type="chain" id="PRO_5032596387" evidence="1">
    <location>
        <begin position="19"/>
        <end position="430"/>
    </location>
</feature>
<gene>
    <name evidence="3" type="ORF">FHW12_002039</name>
</gene>
<dbReference type="AlphaFoldDB" id="A0A839EVP5"/>
<name>A0A839EVP5_9GAMM</name>
<comment type="caution">
    <text evidence="3">The sequence shown here is derived from an EMBL/GenBank/DDBJ whole genome shotgun (WGS) entry which is preliminary data.</text>
</comment>
<reference evidence="3 4" key="1">
    <citation type="submission" date="2020-07" db="EMBL/GenBank/DDBJ databases">
        <title>Genomic Encyclopedia of Type Strains, Phase IV (KMG-V): Genome sequencing to study the core and pangenomes of soil and plant-associated prokaryotes.</title>
        <authorList>
            <person name="Whitman W."/>
        </authorList>
    </citation>
    <scope>NUCLEOTIDE SEQUENCE [LARGE SCALE GENOMIC DNA]</scope>
    <source>
        <strain evidence="3 4">RH2WT43</strain>
    </source>
</reference>
<keyword evidence="1" id="KW-0732">Signal</keyword>
<proteinExistence type="predicted"/>
<sequence length="430" mass="46393">MKRAPLLLALVLSGALHAAEPASVDAALAQAKLAHQPLLLDFSAPWCYSCYFMATHVLNGAEWDALGRRTVVAAVDADSPDGAAWMKKLEIKALPAYVVLDENGAELGRILAEQPRAKFYPMVERIIAGASTLDELQRKAAGGSIDAVATVLGAYQARDAGKDGLAWYATLPADVRAKADKDKAVTLQRDRLALALARAQEDPAATIAAAQRVLAGDIGCDRPYVVDALLEASEKQAKATRIALLKPQRSALEALLAHDVYIAKPACADQRSAVVTTADVDAALGDATAEKAVLDRAIADARTRLGGDYTRDRNLADNLRVYLTRAKRDAELDALYPKLVAAWPDDYVYPYRFGRSLLERKRAAEALPWLEKAAEKAYGENRLGVALYRVKALKALGRGDDAKQVVADVLEQNGQWFPEQVAKLKAELAS</sequence>
<feature type="domain" description="Thioredoxin" evidence="2">
    <location>
        <begin position="9"/>
        <end position="132"/>
    </location>
</feature>
<organism evidence="3 4">
    <name type="scientific">Dokdonella fugitiva</name>
    <dbReference type="NCBI Taxonomy" id="328517"/>
    <lineage>
        <taxon>Bacteria</taxon>
        <taxon>Pseudomonadati</taxon>
        <taxon>Pseudomonadota</taxon>
        <taxon>Gammaproteobacteria</taxon>
        <taxon>Lysobacterales</taxon>
        <taxon>Rhodanobacteraceae</taxon>
        <taxon>Dokdonella</taxon>
    </lineage>
</organism>
<dbReference type="SUPFAM" id="SSF52833">
    <property type="entry name" value="Thioredoxin-like"/>
    <property type="match status" value="1"/>
</dbReference>
<protein>
    <submittedName>
        <fullName evidence="3">Thiol-disulfide isomerase/thioredoxin</fullName>
    </submittedName>
</protein>
<keyword evidence="3" id="KW-0413">Isomerase</keyword>